<proteinExistence type="predicted"/>
<dbReference type="AlphaFoldDB" id="A0A0W1AGR7"/>
<feature type="signal peptide" evidence="1">
    <location>
        <begin position="1"/>
        <end position="20"/>
    </location>
</feature>
<dbReference type="STRING" id="66969.Lwal_1149"/>
<name>A0A0W1AGR7_9GAMM</name>
<keyword evidence="3" id="KW-1185">Reference proteome</keyword>
<evidence type="ECO:0000313" key="3">
    <source>
        <dbReference type="Proteomes" id="UP000054729"/>
    </source>
</evidence>
<keyword evidence="1" id="KW-0732">Signal</keyword>
<dbReference type="EMBL" id="LNZB01000031">
    <property type="protein sequence ID" value="KTD80452.1"/>
    <property type="molecule type" value="Genomic_DNA"/>
</dbReference>
<evidence type="ECO:0000256" key="1">
    <source>
        <dbReference type="SAM" id="SignalP"/>
    </source>
</evidence>
<dbReference type="RefSeq" id="WP_028378550.1">
    <property type="nucleotide sequence ID" value="NZ_CAAAIQ010000008.1"/>
</dbReference>
<organism evidence="2 3">
    <name type="scientific">Legionella waltersii</name>
    <dbReference type="NCBI Taxonomy" id="66969"/>
    <lineage>
        <taxon>Bacteria</taxon>
        <taxon>Pseudomonadati</taxon>
        <taxon>Pseudomonadota</taxon>
        <taxon>Gammaproteobacteria</taxon>
        <taxon>Legionellales</taxon>
        <taxon>Legionellaceae</taxon>
        <taxon>Legionella</taxon>
    </lineage>
</organism>
<dbReference type="PATRIC" id="fig|66969.6.peg.1261"/>
<dbReference type="OrthoDB" id="5573519at2"/>
<evidence type="ECO:0000313" key="2">
    <source>
        <dbReference type="EMBL" id="KTD80452.1"/>
    </source>
</evidence>
<comment type="caution">
    <text evidence="2">The sequence shown here is derived from an EMBL/GenBank/DDBJ whole genome shotgun (WGS) entry which is preliminary data.</text>
</comment>
<feature type="chain" id="PRO_5006919766" evidence="1">
    <location>
        <begin position="21"/>
        <end position="236"/>
    </location>
</feature>
<dbReference type="Proteomes" id="UP000054729">
    <property type="component" value="Unassembled WGS sequence"/>
</dbReference>
<protein>
    <submittedName>
        <fullName evidence="2">Legionella vir region protein</fullName>
    </submittedName>
</protein>
<accession>A0A0W1AGR7</accession>
<sequence>MNIKKMIGLLFCVPAVSSFAANDTEMWAKIQYAYTLIDIANTNIQSLFQEIALLKANQNAHHIGEAYHGGVIFWVDESKQHGLITSKIDVTEEGIQWRNGASGNKITNAKGDGIGAGETNTRLIIASQTMDNQKGQFAALSASQFQIQTDGITPCKTPITQETICYGSWYLPSAYELQLMHTHLRQKNLVAFTPDYYWTSTEASTSNAWLINFSTGELTASNKSNTMGRVRAISRF</sequence>
<reference evidence="2 3" key="1">
    <citation type="submission" date="2015-11" db="EMBL/GenBank/DDBJ databases">
        <title>Genomic analysis of 38 Legionella species identifies large and diverse effector repertoires.</title>
        <authorList>
            <person name="Burstein D."/>
            <person name="Amaro F."/>
            <person name="Zusman T."/>
            <person name="Lifshitz Z."/>
            <person name="Cohen O."/>
            <person name="Gilbert J.A."/>
            <person name="Pupko T."/>
            <person name="Shuman H.A."/>
            <person name="Segal G."/>
        </authorList>
    </citation>
    <scope>NUCLEOTIDE SEQUENCE [LARGE SCALE GENOMIC DNA]</scope>
    <source>
        <strain evidence="2 3">ATCC 51914</strain>
    </source>
</reference>
<gene>
    <name evidence="2" type="primary">lvrE_1</name>
    <name evidence="2" type="ORF">Lwal_1149</name>
</gene>